<dbReference type="CDD" id="cd06587">
    <property type="entry name" value="VOC"/>
    <property type="match status" value="1"/>
</dbReference>
<reference evidence="3 4" key="1">
    <citation type="submission" date="2023-05" db="EMBL/GenBank/DDBJ databases">
        <title>Adaptations of aquatic viruses from atmosphere-close ecosystems of the Central Arctic Ocean.</title>
        <authorList>
            <person name="Rahlff J."/>
            <person name="Holmfeldt K."/>
        </authorList>
    </citation>
    <scope>NUCLEOTIDE SEQUENCE [LARGE SCALE GENOMIC DNA]</scope>
    <source>
        <strain evidence="3 4">Arc14</strain>
    </source>
</reference>
<dbReference type="PANTHER" id="PTHR43048:SF6">
    <property type="entry name" value="BLR8189 PROTEIN"/>
    <property type="match status" value="1"/>
</dbReference>
<comment type="caution">
    <text evidence="3">The sequence shown here is derived from an EMBL/GenBank/DDBJ whole genome shotgun (WGS) entry which is preliminary data.</text>
</comment>
<feature type="domain" description="VOC" evidence="2">
    <location>
        <begin position="159"/>
        <end position="304"/>
    </location>
</feature>
<dbReference type="Pfam" id="PF00903">
    <property type="entry name" value="Glyoxalase"/>
    <property type="match status" value="1"/>
</dbReference>
<dbReference type="SUPFAM" id="SSF54593">
    <property type="entry name" value="Glyoxalase/Bleomycin resistance protein/Dihydroxybiphenyl dioxygenase"/>
    <property type="match status" value="2"/>
</dbReference>
<name>A0ABV4K9D9_9FLAO</name>
<dbReference type="Gene3D" id="3.10.180.10">
    <property type="entry name" value="2,3-Dihydroxybiphenyl 1,2-Dioxygenase, domain 1"/>
    <property type="match status" value="2"/>
</dbReference>
<gene>
    <name evidence="3" type="ORF">QO192_03115</name>
</gene>
<accession>A0ABV4K9D9</accession>
<protein>
    <submittedName>
        <fullName evidence="3">VOC family protein</fullName>
    </submittedName>
</protein>
<sequence length="342" mass="38536">MHQYLSGVQQIGIGVKNAEAAMHTYKHLFGMDVLIFDDDASANLMTQYTGGDIYKRRAILTMNLQDGGGLELWQFLDRKPSDCNNVQLGDLGIYAAIIKSVDLQQSHKRLSKINDIQVSEIVVSEVTGNYFWVTDLNKNTFKIITSNDWFQTGNHDMGGIVGSVIGVSNIEKALHFYQQVLGIDLVLYDTESTENGQLVRKLGISKKATGKGAFNKLLGDVVIELVQVKNRVPVKIYQDRFWGDCGFIHLCFDVLNMEALKKHAVNKGIDFSVDSSNFFAMDHASGRFCYIEDPDGTLIELVETHKVPILKKIGWYLDLRKRNIEKPLPNWMIKMLAISKVK</sequence>
<dbReference type="EMBL" id="JASMRN010000002">
    <property type="protein sequence ID" value="MEZ7514267.1"/>
    <property type="molecule type" value="Genomic_DNA"/>
</dbReference>
<dbReference type="InterPro" id="IPR051785">
    <property type="entry name" value="MMCE/EMCE_epimerase"/>
</dbReference>
<dbReference type="PROSITE" id="PS51819">
    <property type="entry name" value="VOC"/>
    <property type="match status" value="1"/>
</dbReference>
<dbReference type="InterPro" id="IPR037523">
    <property type="entry name" value="VOC_core"/>
</dbReference>
<dbReference type="Proteomes" id="UP001568894">
    <property type="component" value="Unassembled WGS sequence"/>
</dbReference>
<evidence type="ECO:0000313" key="4">
    <source>
        <dbReference type="Proteomes" id="UP001568894"/>
    </source>
</evidence>
<evidence type="ECO:0000259" key="2">
    <source>
        <dbReference type="PROSITE" id="PS51819"/>
    </source>
</evidence>
<keyword evidence="1" id="KW-0479">Metal-binding</keyword>
<organism evidence="3 4">
    <name type="scientific">Flavobacterium frigidarium</name>
    <dbReference type="NCBI Taxonomy" id="99286"/>
    <lineage>
        <taxon>Bacteria</taxon>
        <taxon>Pseudomonadati</taxon>
        <taxon>Bacteroidota</taxon>
        <taxon>Flavobacteriia</taxon>
        <taxon>Flavobacteriales</taxon>
        <taxon>Flavobacteriaceae</taxon>
        <taxon>Flavobacterium</taxon>
    </lineage>
</organism>
<proteinExistence type="predicted"/>
<keyword evidence="4" id="KW-1185">Reference proteome</keyword>
<dbReference type="InterPro" id="IPR029068">
    <property type="entry name" value="Glyas_Bleomycin-R_OHBP_Dase"/>
</dbReference>
<evidence type="ECO:0000313" key="3">
    <source>
        <dbReference type="EMBL" id="MEZ7514267.1"/>
    </source>
</evidence>
<dbReference type="InterPro" id="IPR004360">
    <property type="entry name" value="Glyas_Fos-R_dOase_dom"/>
</dbReference>
<dbReference type="RefSeq" id="WP_371567915.1">
    <property type="nucleotide sequence ID" value="NZ_JASMRN010000002.1"/>
</dbReference>
<evidence type="ECO:0000256" key="1">
    <source>
        <dbReference type="ARBA" id="ARBA00022723"/>
    </source>
</evidence>
<dbReference type="PANTHER" id="PTHR43048">
    <property type="entry name" value="METHYLMALONYL-COA EPIMERASE"/>
    <property type="match status" value="1"/>
</dbReference>